<feature type="domain" description="Major facilitator superfamily (MFS) profile" evidence="7">
    <location>
        <begin position="8"/>
        <end position="383"/>
    </location>
</feature>
<keyword evidence="5 6" id="KW-0472">Membrane</keyword>
<name>A0A7C1ZST6_DESA2</name>
<dbReference type="InterPro" id="IPR020846">
    <property type="entry name" value="MFS_dom"/>
</dbReference>
<feature type="transmembrane region" description="Helical" evidence="6">
    <location>
        <begin position="248"/>
        <end position="266"/>
    </location>
</feature>
<keyword evidence="4 6" id="KW-1133">Transmembrane helix</keyword>
<comment type="caution">
    <text evidence="8">The sequence shown here is derived from an EMBL/GenBank/DDBJ whole genome shotgun (WGS) entry which is preliminary data.</text>
</comment>
<dbReference type="GO" id="GO:0005886">
    <property type="term" value="C:plasma membrane"/>
    <property type="evidence" value="ECO:0007669"/>
    <property type="project" value="UniProtKB-SubCell"/>
</dbReference>
<dbReference type="SUPFAM" id="SSF103473">
    <property type="entry name" value="MFS general substrate transporter"/>
    <property type="match status" value="1"/>
</dbReference>
<dbReference type="EMBL" id="DRIH01000146">
    <property type="protein sequence ID" value="HEC68012.1"/>
    <property type="molecule type" value="Genomic_DNA"/>
</dbReference>
<evidence type="ECO:0000256" key="2">
    <source>
        <dbReference type="ARBA" id="ARBA00022475"/>
    </source>
</evidence>
<dbReference type="PANTHER" id="PTHR42688:SF1">
    <property type="entry name" value="BLR5212 PROTEIN"/>
    <property type="match status" value="1"/>
</dbReference>
<accession>A0A7C1ZST6</accession>
<evidence type="ECO:0000256" key="1">
    <source>
        <dbReference type="ARBA" id="ARBA00004651"/>
    </source>
</evidence>
<feature type="transmembrane region" description="Helical" evidence="6">
    <location>
        <begin position="299"/>
        <end position="322"/>
    </location>
</feature>
<evidence type="ECO:0000313" key="8">
    <source>
        <dbReference type="EMBL" id="HEC68012.1"/>
    </source>
</evidence>
<dbReference type="CDD" id="cd17370">
    <property type="entry name" value="MFS_MJ1317_like"/>
    <property type="match status" value="1"/>
</dbReference>
<comment type="subcellular location">
    <subcellularLocation>
        <location evidence="1">Cell membrane</location>
        <topology evidence="1">Multi-pass membrane protein</topology>
    </subcellularLocation>
</comment>
<dbReference type="GO" id="GO:0022857">
    <property type="term" value="F:transmembrane transporter activity"/>
    <property type="evidence" value="ECO:0007669"/>
    <property type="project" value="InterPro"/>
</dbReference>
<dbReference type="Pfam" id="PF07690">
    <property type="entry name" value="MFS_1"/>
    <property type="match status" value="1"/>
</dbReference>
<keyword evidence="2" id="KW-1003">Cell membrane</keyword>
<feature type="transmembrane region" description="Helical" evidence="6">
    <location>
        <begin position="37"/>
        <end position="62"/>
    </location>
</feature>
<feature type="transmembrane region" description="Helical" evidence="6">
    <location>
        <begin position="166"/>
        <end position="185"/>
    </location>
</feature>
<feature type="transmembrane region" description="Helical" evidence="6">
    <location>
        <begin position="359"/>
        <end position="380"/>
    </location>
</feature>
<dbReference type="InterPro" id="IPR052425">
    <property type="entry name" value="Uncharacterized_MFS-type"/>
</dbReference>
<organism evidence="8">
    <name type="scientific">Desulfofervidus auxilii</name>
    <dbReference type="NCBI Taxonomy" id="1621989"/>
    <lineage>
        <taxon>Bacteria</taxon>
        <taxon>Pseudomonadati</taxon>
        <taxon>Thermodesulfobacteriota</taxon>
        <taxon>Candidatus Desulfofervidia</taxon>
        <taxon>Candidatus Desulfofervidales</taxon>
        <taxon>Candidatus Desulfofervidaceae</taxon>
        <taxon>Candidatus Desulfofervidus</taxon>
    </lineage>
</organism>
<dbReference type="InterPro" id="IPR011701">
    <property type="entry name" value="MFS"/>
</dbReference>
<dbReference type="Gene3D" id="1.20.1250.20">
    <property type="entry name" value="MFS general substrate transporter like domains"/>
    <property type="match status" value="2"/>
</dbReference>
<feature type="transmembrane region" description="Helical" evidence="6">
    <location>
        <begin position="206"/>
        <end position="228"/>
    </location>
</feature>
<dbReference type="Proteomes" id="UP000885738">
    <property type="component" value="Unassembled WGS sequence"/>
</dbReference>
<dbReference type="PANTHER" id="PTHR42688">
    <property type="entry name" value="CONSERVED PROTEIN"/>
    <property type="match status" value="1"/>
</dbReference>
<gene>
    <name evidence="8" type="ORF">ENI35_04270</name>
</gene>
<reference evidence="8" key="1">
    <citation type="journal article" date="2020" name="mSystems">
        <title>Genome- and Community-Level Interaction Insights into Carbon Utilization and Element Cycling Functions of Hydrothermarchaeota in Hydrothermal Sediment.</title>
        <authorList>
            <person name="Zhou Z."/>
            <person name="Liu Y."/>
            <person name="Xu W."/>
            <person name="Pan J."/>
            <person name="Luo Z.H."/>
            <person name="Li M."/>
        </authorList>
    </citation>
    <scope>NUCLEOTIDE SEQUENCE [LARGE SCALE GENOMIC DNA]</scope>
    <source>
        <strain evidence="8">HyVt-389</strain>
    </source>
</reference>
<feature type="transmembrane region" description="Helical" evidence="6">
    <location>
        <begin position="273"/>
        <end position="293"/>
    </location>
</feature>
<dbReference type="PROSITE" id="PS50850">
    <property type="entry name" value="MFS"/>
    <property type="match status" value="1"/>
</dbReference>
<dbReference type="AlphaFoldDB" id="A0A7C1ZST6"/>
<sequence>MKSNLKSAFQFIILLGLVSLCGDIVYEGARSVTGPFLAVLGASSAVVGIIAGVGEFLGYVLRLASGYLADKTRLYWPLTFLGYGALLSIPLLALAGNWEMAALLIILERIGKAIRTPARDTILSHATAQVGRGFGFGLHEALDQIGAILGPLAISAMLFITHGYRLGFALLFIPALLVLFFLMVAQRKCPTPVIFEARTKEGKKGMGKLPALFWIYVLFSFFSILGFVNFQLISYHFEVQSIISTAQIPIFYAIAMGVDAMVALIIGKLYDRIGLSCLFAIPLLTTLLPFFVFSHSYSIVLFSIILWGAIMGIHETIMRAAVADLTPLSRRATAYGIFNIIYGLAWLTGSSLIGLLYSISLGLIIALVVASEVISMVFCWQLKKCQQNIF</sequence>
<evidence type="ECO:0000256" key="4">
    <source>
        <dbReference type="ARBA" id="ARBA00022989"/>
    </source>
</evidence>
<evidence type="ECO:0000256" key="6">
    <source>
        <dbReference type="SAM" id="Phobius"/>
    </source>
</evidence>
<dbReference type="InterPro" id="IPR036259">
    <property type="entry name" value="MFS_trans_sf"/>
</dbReference>
<evidence type="ECO:0000259" key="7">
    <source>
        <dbReference type="PROSITE" id="PS50850"/>
    </source>
</evidence>
<feature type="transmembrane region" description="Helical" evidence="6">
    <location>
        <begin position="74"/>
        <end position="95"/>
    </location>
</feature>
<evidence type="ECO:0000256" key="5">
    <source>
        <dbReference type="ARBA" id="ARBA00023136"/>
    </source>
</evidence>
<proteinExistence type="predicted"/>
<feature type="transmembrane region" description="Helical" evidence="6">
    <location>
        <begin position="334"/>
        <end position="353"/>
    </location>
</feature>
<keyword evidence="3 6" id="KW-0812">Transmembrane</keyword>
<evidence type="ECO:0000256" key="3">
    <source>
        <dbReference type="ARBA" id="ARBA00022692"/>
    </source>
</evidence>
<protein>
    <submittedName>
        <fullName evidence="8">MFS transporter</fullName>
    </submittedName>
</protein>